<evidence type="ECO:0000256" key="12">
    <source>
        <dbReference type="ARBA" id="ARBA00022803"/>
    </source>
</evidence>
<keyword evidence="10" id="KW-0498">Mitosis</keyword>
<dbReference type="CDD" id="cd16270">
    <property type="entry name" value="Apc5_N"/>
    <property type="match status" value="1"/>
</dbReference>
<protein>
    <recommendedName>
        <fullName evidence="5">Anaphase-promoting complex subunit 5</fullName>
    </recommendedName>
    <alternativeName>
        <fullName evidence="16">Cyclosome subunit 5</fullName>
    </alternativeName>
</protein>
<dbReference type="SUPFAM" id="SSF48452">
    <property type="entry name" value="TPR-like"/>
    <property type="match status" value="2"/>
</dbReference>
<comment type="function">
    <text evidence="17">Component of the anaphase promoting complex/cyclosome (APC/C), a cell cycle-regulated E3 ubiquitin ligase that controls progression through mitosis and the G1 phase of the cell cycle. The APC/C complex acts by mediating ubiquitination and subsequent degradation of target proteins: it mainly mediates the formation of 'Lys-11'-linked polyubiquitin chains and, to a lower extent, the formation of 'Lys-48'- and 'Lys-63'-linked polyubiquitin chains. The APC/C complex catalyzes assembly of branched 'Lys-11'-/'Lys-48'-linked branched ubiquitin chains on target proteins.</text>
</comment>
<evidence type="ECO:0000256" key="4">
    <source>
        <dbReference type="ARBA" id="ARBA00007450"/>
    </source>
</evidence>
<evidence type="ECO:0000256" key="9">
    <source>
        <dbReference type="ARBA" id="ARBA00022737"/>
    </source>
</evidence>
<evidence type="ECO:0000259" key="19">
    <source>
        <dbReference type="Pfam" id="PF21371"/>
    </source>
</evidence>
<keyword evidence="9" id="KW-0677">Repeat</keyword>
<evidence type="ECO:0000256" key="2">
    <source>
        <dbReference type="ARBA" id="ARBA00004186"/>
    </source>
</evidence>
<dbReference type="Proteomes" id="UP000694941">
    <property type="component" value="Unplaced"/>
</dbReference>
<keyword evidence="20" id="KW-1185">Reference proteome</keyword>
<evidence type="ECO:0000256" key="1">
    <source>
        <dbReference type="ARBA" id="ARBA00004123"/>
    </source>
</evidence>
<dbReference type="InterPro" id="IPR011990">
    <property type="entry name" value="TPR-like_helical_dom_sf"/>
</dbReference>
<evidence type="ECO:0000256" key="5">
    <source>
        <dbReference type="ARBA" id="ARBA00016066"/>
    </source>
</evidence>
<dbReference type="RefSeq" id="XP_022243716.1">
    <property type="nucleotide sequence ID" value="XM_022388008.1"/>
</dbReference>
<keyword evidence="11" id="KW-0833">Ubl conjugation pathway</keyword>
<dbReference type="Gene3D" id="1.25.40.10">
    <property type="entry name" value="Tetratricopeptide repeat domain"/>
    <property type="match status" value="1"/>
</dbReference>
<keyword evidence="14" id="KW-0539">Nucleus</keyword>
<reference evidence="21 22" key="1">
    <citation type="submission" date="2025-05" db="UniProtKB">
        <authorList>
            <consortium name="RefSeq"/>
        </authorList>
    </citation>
    <scope>IDENTIFICATION</scope>
    <source>
        <tissue evidence="21 22">Muscle</tissue>
    </source>
</reference>
<feature type="domain" description="Anaphase-promoting complex subunit 5" evidence="18">
    <location>
        <begin position="251"/>
        <end position="350"/>
    </location>
</feature>
<dbReference type="PANTHER" id="PTHR12830">
    <property type="entry name" value="ANAPHASE-PROMOTING COMPLEX SUBUNIT 5"/>
    <property type="match status" value="1"/>
</dbReference>
<dbReference type="InterPro" id="IPR048968">
    <property type="entry name" value="Apc5_N"/>
</dbReference>
<evidence type="ECO:0000256" key="11">
    <source>
        <dbReference type="ARBA" id="ARBA00022786"/>
    </source>
</evidence>
<accession>A0ABM1SJB0</accession>
<dbReference type="InterPro" id="IPR026000">
    <property type="entry name" value="Apc5_dom"/>
</dbReference>
<keyword evidence="7" id="KW-0597">Phosphoprotein</keyword>
<keyword evidence="13" id="KW-0206">Cytoskeleton</keyword>
<dbReference type="InterPro" id="IPR037679">
    <property type="entry name" value="Apc5"/>
</dbReference>
<keyword evidence="15" id="KW-0131">Cell cycle</keyword>
<evidence type="ECO:0000256" key="10">
    <source>
        <dbReference type="ARBA" id="ARBA00022776"/>
    </source>
</evidence>
<dbReference type="Pfam" id="PF21371">
    <property type="entry name" value="Apc5_N"/>
    <property type="match status" value="1"/>
</dbReference>
<proteinExistence type="inferred from homology"/>
<comment type="similarity">
    <text evidence="4">Belongs to the APC5 family.</text>
</comment>
<comment type="pathway">
    <text evidence="3">Protein modification; protein ubiquitination.</text>
</comment>
<evidence type="ECO:0000256" key="17">
    <source>
        <dbReference type="ARBA" id="ARBA00045696"/>
    </source>
</evidence>
<evidence type="ECO:0000313" key="21">
    <source>
        <dbReference type="RefSeq" id="XP_013776389.2"/>
    </source>
</evidence>
<dbReference type="Pfam" id="PF12862">
    <property type="entry name" value="ANAPC5"/>
    <property type="match status" value="1"/>
</dbReference>
<evidence type="ECO:0000256" key="14">
    <source>
        <dbReference type="ARBA" id="ARBA00023242"/>
    </source>
</evidence>
<keyword evidence="6" id="KW-0963">Cytoplasm</keyword>
<evidence type="ECO:0000256" key="8">
    <source>
        <dbReference type="ARBA" id="ARBA00022618"/>
    </source>
</evidence>
<name>A0ABM1SJB0_LIMPO</name>
<evidence type="ECO:0000256" key="6">
    <source>
        <dbReference type="ARBA" id="ARBA00022490"/>
    </source>
</evidence>
<feature type="domain" description="Anaphase-promoting complex subunit 5 N-terminal" evidence="19">
    <location>
        <begin position="20"/>
        <end position="172"/>
    </location>
</feature>
<evidence type="ECO:0000259" key="18">
    <source>
        <dbReference type="Pfam" id="PF12862"/>
    </source>
</evidence>
<dbReference type="GeneID" id="106461140"/>
<evidence type="ECO:0000256" key="16">
    <source>
        <dbReference type="ARBA" id="ARBA00031069"/>
    </source>
</evidence>
<keyword evidence="12" id="KW-0802">TPR repeat</keyword>
<sequence>MAPEPPSVTTSQRKSGKDHVTPHKLALLVLIREFCVVKNKARMINPLLGQTDDVWEHTNLQQRDFAIITLKLLQSPDMDLKSFNDMVKPILHPRTYQQFLERLEELKTKGVAAIMDYFESLENLLVDPTHQTPTVHKSSILGLFIRRMFLVFDKFTFSHVANVHRKFCQYYTTAFGEDQQNNSLIDETLPVDDSREMEETQVMASQKQAEFFIAQQVALLHINEREALPPPQLQQKIRDFHKGNPELTEAHYLSFLNNLRVREFCGAVESLYHHFDRSTLIVPQDSKAVTVTEETTRSFRYAALNLAILHAKFGHRQEAVAALKEAITMAQEANDTICLQHSLCWLYRLSPENAEPLIEKSISKSGELNLWYLSSLSVKALAQLKCFKAATPSFVFELMMKSDILNCQHSMTELLGTAYSQRAALWTLYGNSCMANLSSQLLLNLNTTDPVRGGIYQIGEGYCLALRNLAWDFALQGHYLEADEILALAKDLFPSYSEHSHIWKLCEVSIAFEKALLQGEWQVAEKAGVGVSVLNQLEGRFRRAQLLLHQGVKASAHSLIQALISDCEQETESLAFFHVRVLLLESELYLQSPNVSVAISCLTRSLAICKENHYAYLEAITVLYLAAAQFLLKLPYQALQLVDSVFLTILSHGSLYDKARTHLLYAKSVIAAAKLDEGQESYHKALRKGVEMVGTAVVLFQQLLAHHRVKDALYWQAQFYHELGMYAERNKCSHQFSLLGQQASHRLMDEVFVL</sequence>
<comment type="subcellular location">
    <subcellularLocation>
        <location evidence="2">Cytoplasm</location>
        <location evidence="2">Cytoskeleton</location>
        <location evidence="2">Spindle</location>
    </subcellularLocation>
    <subcellularLocation>
        <location evidence="1">Nucleus</location>
    </subcellularLocation>
</comment>
<gene>
    <name evidence="21 22" type="primary">LOC106461140</name>
</gene>
<evidence type="ECO:0000256" key="7">
    <source>
        <dbReference type="ARBA" id="ARBA00022553"/>
    </source>
</evidence>
<evidence type="ECO:0000256" key="15">
    <source>
        <dbReference type="ARBA" id="ARBA00023306"/>
    </source>
</evidence>
<dbReference type="RefSeq" id="XP_013776389.2">
    <property type="nucleotide sequence ID" value="XM_013920935.2"/>
</dbReference>
<evidence type="ECO:0000256" key="3">
    <source>
        <dbReference type="ARBA" id="ARBA00004906"/>
    </source>
</evidence>
<evidence type="ECO:0000256" key="13">
    <source>
        <dbReference type="ARBA" id="ARBA00023212"/>
    </source>
</evidence>
<keyword evidence="8" id="KW-0132">Cell division</keyword>
<evidence type="ECO:0000313" key="22">
    <source>
        <dbReference type="RefSeq" id="XP_022243716.1"/>
    </source>
</evidence>
<evidence type="ECO:0000313" key="20">
    <source>
        <dbReference type="Proteomes" id="UP000694941"/>
    </source>
</evidence>
<dbReference type="PANTHER" id="PTHR12830:SF9">
    <property type="entry name" value="ANAPHASE-PROMOTING COMPLEX SUBUNIT 5"/>
    <property type="match status" value="1"/>
</dbReference>
<organism evidence="20 22">
    <name type="scientific">Limulus polyphemus</name>
    <name type="common">Atlantic horseshoe crab</name>
    <dbReference type="NCBI Taxonomy" id="6850"/>
    <lineage>
        <taxon>Eukaryota</taxon>
        <taxon>Metazoa</taxon>
        <taxon>Ecdysozoa</taxon>
        <taxon>Arthropoda</taxon>
        <taxon>Chelicerata</taxon>
        <taxon>Merostomata</taxon>
        <taxon>Xiphosura</taxon>
        <taxon>Limulidae</taxon>
        <taxon>Limulus</taxon>
    </lineage>
</organism>